<dbReference type="Gene3D" id="3.40.190.10">
    <property type="entry name" value="Periplasmic binding protein-like II"/>
    <property type="match status" value="2"/>
</dbReference>
<dbReference type="InterPro" id="IPR050682">
    <property type="entry name" value="ModA/WtpA"/>
</dbReference>
<dbReference type="NCBIfam" id="TIGR01256">
    <property type="entry name" value="modA"/>
    <property type="match status" value="1"/>
</dbReference>
<dbReference type="RefSeq" id="WP_191729226.1">
    <property type="nucleotide sequence ID" value="NZ_JACSQJ010000003.1"/>
</dbReference>
<sequence>MPDVLRALATLCALLLASAAALAAPGAARAADAPLTVFAAASLKESMDEAAAAYQAGTGQAVRVSYAASSALARQIEQGAPADVFVSADLDWMDRLQAQGLVDAATRSELLGNTLVLIAPAASKAKPLALREGLDLRPLLGERGRIALGMVDSVPAGKYAKAGFESLGMWSALEPRVAGVENVRAALMLVARGEAPLGVVYASDARAEPRVRVLATFPADSHPQIVYPAARVAASRHPHAAGFVAWLQRPGARAIFLRHGFSLR</sequence>
<evidence type="ECO:0000313" key="5">
    <source>
        <dbReference type="EMBL" id="MBD7988031.1"/>
    </source>
</evidence>
<dbReference type="InterPro" id="IPR005950">
    <property type="entry name" value="ModA"/>
</dbReference>
<organism evidence="5 6">
    <name type="scientific">Luteimonas colneyensis</name>
    <dbReference type="NCBI Taxonomy" id="2762230"/>
    <lineage>
        <taxon>Bacteria</taxon>
        <taxon>Pseudomonadati</taxon>
        <taxon>Pseudomonadota</taxon>
        <taxon>Gammaproteobacteria</taxon>
        <taxon>Lysobacterales</taxon>
        <taxon>Lysobacteraceae</taxon>
        <taxon>Luteimonas</taxon>
    </lineage>
</organism>
<evidence type="ECO:0000256" key="2">
    <source>
        <dbReference type="ARBA" id="ARBA00022723"/>
    </source>
</evidence>
<accession>A0ABR8UJ26</accession>
<evidence type="ECO:0000256" key="1">
    <source>
        <dbReference type="ARBA" id="ARBA00009175"/>
    </source>
</evidence>
<protein>
    <submittedName>
        <fullName evidence="5">Molybdate ABC transporter substrate-binding protein</fullName>
    </submittedName>
</protein>
<dbReference type="PANTHER" id="PTHR30632">
    <property type="entry name" value="MOLYBDATE-BINDING PERIPLASMIC PROTEIN"/>
    <property type="match status" value="1"/>
</dbReference>
<evidence type="ECO:0000256" key="3">
    <source>
        <dbReference type="ARBA" id="ARBA00022729"/>
    </source>
</evidence>
<keyword evidence="6" id="KW-1185">Reference proteome</keyword>
<dbReference type="SUPFAM" id="SSF53850">
    <property type="entry name" value="Periplasmic binding protein-like II"/>
    <property type="match status" value="1"/>
</dbReference>
<dbReference type="NCBIfam" id="NF007958">
    <property type="entry name" value="PRK10677.1"/>
    <property type="match status" value="1"/>
</dbReference>
<dbReference type="PANTHER" id="PTHR30632:SF17">
    <property type="entry name" value="MOLYBDATE-BINDING PROTEIN MODA"/>
    <property type="match status" value="1"/>
</dbReference>
<feature type="chain" id="PRO_5045715284" evidence="4">
    <location>
        <begin position="24"/>
        <end position="264"/>
    </location>
</feature>
<reference evidence="5 6" key="1">
    <citation type="submission" date="2020-08" db="EMBL/GenBank/DDBJ databases">
        <title>A Genomic Blueprint of the Chicken Gut Microbiome.</title>
        <authorList>
            <person name="Gilroy R."/>
            <person name="Ravi A."/>
            <person name="Getino M."/>
            <person name="Pursley I."/>
            <person name="Horton D.L."/>
            <person name="Alikhan N.-F."/>
            <person name="Baker D."/>
            <person name="Gharbi K."/>
            <person name="Hall N."/>
            <person name="Watson M."/>
            <person name="Adriaenssens E.M."/>
            <person name="Foster-Nyarko E."/>
            <person name="Jarju S."/>
            <person name="Secka A."/>
            <person name="Antonio M."/>
            <person name="Oren A."/>
            <person name="Chaudhuri R."/>
            <person name="La Ragione R.M."/>
            <person name="Hildebrand F."/>
            <person name="Pallen M.J."/>
        </authorList>
    </citation>
    <scope>NUCLEOTIDE SEQUENCE [LARGE SCALE GENOMIC DNA]</scope>
    <source>
        <strain evidence="5 6">Sa2BVA3</strain>
    </source>
</reference>
<comment type="caution">
    <text evidence="5">The sequence shown here is derived from an EMBL/GenBank/DDBJ whole genome shotgun (WGS) entry which is preliminary data.</text>
</comment>
<dbReference type="PIRSF" id="PIRSF004846">
    <property type="entry name" value="ModA"/>
    <property type="match status" value="1"/>
</dbReference>
<comment type="similarity">
    <text evidence="1">Belongs to the bacterial solute-binding protein ModA family.</text>
</comment>
<name>A0ABR8UJ26_9GAMM</name>
<proteinExistence type="inferred from homology"/>
<keyword evidence="3 4" id="KW-0732">Signal</keyword>
<dbReference type="CDD" id="cd13536">
    <property type="entry name" value="PBP2_EcModA"/>
    <property type="match status" value="1"/>
</dbReference>
<dbReference type="Proteomes" id="UP000647183">
    <property type="component" value="Unassembled WGS sequence"/>
</dbReference>
<evidence type="ECO:0000256" key="4">
    <source>
        <dbReference type="SAM" id="SignalP"/>
    </source>
</evidence>
<keyword evidence="2" id="KW-0479">Metal-binding</keyword>
<feature type="signal peptide" evidence="4">
    <location>
        <begin position="1"/>
        <end position="23"/>
    </location>
</feature>
<dbReference type="Pfam" id="PF13531">
    <property type="entry name" value="SBP_bac_11"/>
    <property type="match status" value="1"/>
</dbReference>
<dbReference type="EMBL" id="JACSQJ010000003">
    <property type="protein sequence ID" value="MBD7988031.1"/>
    <property type="molecule type" value="Genomic_DNA"/>
</dbReference>
<evidence type="ECO:0000313" key="6">
    <source>
        <dbReference type="Proteomes" id="UP000647183"/>
    </source>
</evidence>
<gene>
    <name evidence="5" type="primary">modA</name>
    <name evidence="5" type="ORF">H9645_08320</name>
</gene>